<dbReference type="Proteomes" id="UP000811255">
    <property type="component" value="Unassembled WGS sequence"/>
</dbReference>
<dbReference type="SUPFAM" id="SSF110997">
    <property type="entry name" value="Sporulation related repeat"/>
    <property type="match status" value="1"/>
</dbReference>
<sequence length="524" mass="55682">MTRIVGHKQRRRPGALALMASAAGVLLSVAVSPAAQAQPVVQPLPDPATYRLNEALRQLAQDPRSINALVDAGQASIALEDPESALGFFRRAEAVNPNDGRVKAGLAAVMVRQGQPLEALRLYDEAEKAGEAMLLHAPDRGLAFDLIGDNVRAQKEYSASLNFAPDPRVVQRLALSQAIAGNQAAAEATLLPLLQKSDLSAYRTRAFSLAILGKSDEAVTIAETMLPERLSSRLAPYLRYMPRLTRAQQAAAANLGTFPPAAQIGRDDPAVVAYAAQLGVLPSVPASAPSGGSADSRLVPAGEPLGRRDNTSRIPRREEVPAPQPAAPPTPAPTPPRPAVQAPQVAQVPQPQPIEPPRPAPVVVSALPQTPAPPPAPVPEEPPPPPTQDLVEAFSDLAAPATRVIPADGAVDMSKFEPRRDPPPRPAVVAPPKPVIPSRHWVQIATGRDTDALAFDWRRLKRSAGGLLDKSKPQIADWGQTNRLLVGPFPSAKEANEFVADLKKKNLDSFRFTSAQGEEVKPLD</sequence>
<feature type="compositionally biased region" description="Basic and acidic residues" evidence="2">
    <location>
        <begin position="414"/>
        <end position="423"/>
    </location>
</feature>
<feature type="chain" id="PRO_5046662882" evidence="3">
    <location>
        <begin position="38"/>
        <end position="524"/>
    </location>
</feature>
<accession>A0ABS5W8I9</accession>
<evidence type="ECO:0000259" key="4">
    <source>
        <dbReference type="PROSITE" id="PS51724"/>
    </source>
</evidence>
<dbReference type="Pfam" id="PF05036">
    <property type="entry name" value="SPOR"/>
    <property type="match status" value="1"/>
</dbReference>
<reference evidence="5 6" key="1">
    <citation type="submission" date="2021-05" db="EMBL/GenBank/DDBJ databases">
        <title>Croceibacterium sp. LX-88 genome sequence.</title>
        <authorList>
            <person name="Luo X."/>
        </authorList>
    </citation>
    <scope>NUCLEOTIDE SEQUENCE [LARGE SCALE GENOMIC DNA]</scope>
    <source>
        <strain evidence="5 6">LX-88</strain>
    </source>
</reference>
<evidence type="ECO:0000256" key="1">
    <source>
        <dbReference type="PROSITE-ProRule" id="PRU00339"/>
    </source>
</evidence>
<dbReference type="InterPro" id="IPR036680">
    <property type="entry name" value="SPOR-like_sf"/>
</dbReference>
<organism evidence="5 6">
    <name type="scientific">Croceibacterium selenioxidans</name>
    <dbReference type="NCBI Taxonomy" id="2838833"/>
    <lineage>
        <taxon>Bacteria</taxon>
        <taxon>Pseudomonadati</taxon>
        <taxon>Pseudomonadota</taxon>
        <taxon>Alphaproteobacteria</taxon>
        <taxon>Sphingomonadales</taxon>
        <taxon>Erythrobacteraceae</taxon>
        <taxon>Croceibacterium</taxon>
    </lineage>
</organism>
<feature type="compositionally biased region" description="Pro residues" evidence="2">
    <location>
        <begin position="322"/>
        <end position="338"/>
    </location>
</feature>
<dbReference type="RefSeq" id="WP_214537678.1">
    <property type="nucleotide sequence ID" value="NZ_JAHFVK010000003.1"/>
</dbReference>
<comment type="caution">
    <text evidence="5">The sequence shown here is derived from an EMBL/GenBank/DDBJ whole genome shotgun (WGS) entry which is preliminary data.</text>
</comment>
<evidence type="ECO:0000256" key="2">
    <source>
        <dbReference type="SAM" id="MobiDB-lite"/>
    </source>
</evidence>
<feature type="repeat" description="TPR" evidence="1">
    <location>
        <begin position="66"/>
        <end position="99"/>
    </location>
</feature>
<dbReference type="Gene3D" id="1.25.40.10">
    <property type="entry name" value="Tetratricopeptide repeat domain"/>
    <property type="match status" value="1"/>
</dbReference>
<evidence type="ECO:0000256" key="3">
    <source>
        <dbReference type="SAM" id="SignalP"/>
    </source>
</evidence>
<proteinExistence type="predicted"/>
<evidence type="ECO:0000313" key="5">
    <source>
        <dbReference type="EMBL" id="MBT2135841.1"/>
    </source>
</evidence>
<dbReference type="PROSITE" id="PS50005">
    <property type="entry name" value="TPR"/>
    <property type="match status" value="1"/>
</dbReference>
<dbReference type="PROSITE" id="PS51724">
    <property type="entry name" value="SPOR"/>
    <property type="match status" value="1"/>
</dbReference>
<dbReference type="InterPro" id="IPR011990">
    <property type="entry name" value="TPR-like_helical_dom_sf"/>
</dbReference>
<feature type="signal peptide" evidence="3">
    <location>
        <begin position="1"/>
        <end position="37"/>
    </location>
</feature>
<keyword evidence="3" id="KW-0732">Signal</keyword>
<feature type="compositionally biased region" description="Low complexity" evidence="2">
    <location>
        <begin position="285"/>
        <end position="294"/>
    </location>
</feature>
<name>A0ABS5W8I9_9SPHN</name>
<feature type="domain" description="SPOR" evidence="4">
    <location>
        <begin position="434"/>
        <end position="516"/>
    </location>
</feature>
<gene>
    <name evidence="5" type="ORF">KK137_15995</name>
</gene>
<dbReference type="EMBL" id="JAHFVK010000003">
    <property type="protein sequence ID" value="MBT2135841.1"/>
    <property type="molecule type" value="Genomic_DNA"/>
</dbReference>
<keyword evidence="1" id="KW-0802">TPR repeat</keyword>
<feature type="compositionally biased region" description="Pro residues" evidence="2">
    <location>
        <begin position="350"/>
        <end position="360"/>
    </location>
</feature>
<feature type="region of interest" description="Disordered" evidence="2">
    <location>
        <begin position="285"/>
        <end position="432"/>
    </location>
</feature>
<dbReference type="InterPro" id="IPR007730">
    <property type="entry name" value="SPOR-like_dom"/>
</dbReference>
<keyword evidence="6" id="KW-1185">Reference proteome</keyword>
<evidence type="ECO:0000313" key="6">
    <source>
        <dbReference type="Proteomes" id="UP000811255"/>
    </source>
</evidence>
<protein>
    <submittedName>
        <fullName evidence="5">SPOR domain-containing protein</fullName>
    </submittedName>
</protein>
<dbReference type="SUPFAM" id="SSF48452">
    <property type="entry name" value="TPR-like"/>
    <property type="match status" value="1"/>
</dbReference>
<feature type="compositionally biased region" description="Basic and acidic residues" evidence="2">
    <location>
        <begin position="305"/>
        <end position="320"/>
    </location>
</feature>
<feature type="compositionally biased region" description="Low complexity" evidence="2">
    <location>
        <begin position="339"/>
        <end position="349"/>
    </location>
</feature>
<feature type="compositionally biased region" description="Pro residues" evidence="2">
    <location>
        <begin position="370"/>
        <end position="387"/>
    </location>
</feature>
<dbReference type="InterPro" id="IPR019734">
    <property type="entry name" value="TPR_rpt"/>
</dbReference>